<dbReference type="CDD" id="cd05471">
    <property type="entry name" value="pepsin_like"/>
    <property type="match status" value="1"/>
</dbReference>
<accession>A0A068S4K5</accession>
<dbReference type="EC" id="3.4.23.23" evidence="11"/>
<dbReference type="PROSITE" id="PS51767">
    <property type="entry name" value="PEPTIDASE_A1"/>
    <property type="match status" value="1"/>
</dbReference>
<keyword evidence="8" id="KW-0325">Glycoprotein</keyword>
<dbReference type="GO" id="GO:0004190">
    <property type="term" value="F:aspartic-type endopeptidase activity"/>
    <property type="evidence" value="ECO:0007669"/>
    <property type="project" value="UniProtKB-KW"/>
</dbReference>
<dbReference type="PANTHER" id="PTHR47966:SF51">
    <property type="entry name" value="BETA-SITE APP-CLEAVING ENZYME, ISOFORM A-RELATED"/>
    <property type="match status" value="1"/>
</dbReference>
<reference evidence="19" key="1">
    <citation type="submission" date="2013-08" db="EMBL/GenBank/DDBJ databases">
        <title>Gene expansion shapes genome architecture in the human pathogen Lichtheimia corymbifera: an evolutionary genomics analysis in the ancient terrestrial Mucorales (Mucoromycotina).</title>
        <authorList>
            <person name="Schwartze V.U."/>
            <person name="Winter S."/>
            <person name="Shelest E."/>
            <person name="Marcet-Houben M."/>
            <person name="Horn F."/>
            <person name="Wehner S."/>
            <person name="Hoffmann K."/>
            <person name="Riege K."/>
            <person name="Sammeth M."/>
            <person name="Nowrousian M."/>
            <person name="Valiante V."/>
            <person name="Linde J."/>
            <person name="Jacobsen I.D."/>
            <person name="Marz M."/>
            <person name="Brakhage A.A."/>
            <person name="Gabaldon T."/>
            <person name="Bocker S."/>
            <person name="Voigt K."/>
        </authorList>
    </citation>
    <scope>NUCLEOTIDE SEQUENCE [LARGE SCALE GENOMIC DNA]</scope>
    <source>
        <strain evidence="19">FSU 9682</strain>
    </source>
</reference>
<evidence type="ECO:0000256" key="1">
    <source>
        <dbReference type="ARBA" id="ARBA00007447"/>
    </source>
</evidence>
<dbReference type="VEuPathDB" id="FungiDB:LCOR_08268.1"/>
<evidence type="ECO:0000256" key="12">
    <source>
        <dbReference type="ARBA" id="ARBA00070311"/>
    </source>
</evidence>
<evidence type="ECO:0000313" key="19">
    <source>
        <dbReference type="EMBL" id="CDH57313.1"/>
    </source>
</evidence>
<protein>
    <recommendedName>
        <fullName evidence="12">Mucorpepsin</fullName>
        <ecNumber evidence="11">3.4.23.23</ecNumber>
    </recommendedName>
    <alternativeName>
        <fullName evidence="13">Mucor rennin</fullName>
    </alternativeName>
</protein>
<gene>
    <name evidence="19" type="ORF">LCOR_08268.1</name>
</gene>
<evidence type="ECO:0000256" key="14">
    <source>
        <dbReference type="PIRSR" id="PIRSR601461-1"/>
    </source>
</evidence>
<keyword evidence="2 16" id="KW-0645">Protease</keyword>
<name>A0A068S4K5_9FUNG</name>
<evidence type="ECO:0000256" key="7">
    <source>
        <dbReference type="ARBA" id="ARBA00023157"/>
    </source>
</evidence>
<feature type="disulfide bond" evidence="15">
    <location>
        <begin position="90"/>
        <end position="95"/>
    </location>
</feature>
<evidence type="ECO:0000256" key="5">
    <source>
        <dbReference type="ARBA" id="ARBA00022801"/>
    </source>
</evidence>
<dbReference type="MEROPS" id="A01.013"/>
<comment type="caution">
    <text evidence="19">The sequence shown here is derived from an EMBL/GenBank/DDBJ whole genome shotgun (WGS) entry which is preliminary data.</text>
</comment>
<comment type="catalytic activity">
    <reaction evidence="9">
        <text>Hydrolysis of proteins, favoring hydrophobic residues at P1 and P1'. Clots milk. Does not accept Lys at P1, and hence does not activate trypsinogen.</text>
        <dbReference type="EC" id="3.4.23.23"/>
    </reaction>
</comment>
<comment type="similarity">
    <text evidence="1 16">Belongs to the peptidase A1 family.</text>
</comment>
<evidence type="ECO:0000259" key="18">
    <source>
        <dbReference type="PROSITE" id="PS51767"/>
    </source>
</evidence>
<dbReference type="PANTHER" id="PTHR47966">
    <property type="entry name" value="BETA-SITE APP-CLEAVING ENZYME, ISOFORM A-RELATED"/>
    <property type="match status" value="1"/>
</dbReference>
<dbReference type="InterPro" id="IPR033121">
    <property type="entry name" value="PEPTIDASE_A1"/>
</dbReference>
<keyword evidence="6" id="KW-0865">Zymogen</keyword>
<keyword evidence="5 16" id="KW-0378">Hydrolase</keyword>
<feature type="chain" id="PRO_5013243652" description="Mucorpepsin" evidence="17">
    <location>
        <begin position="16"/>
        <end position="495"/>
    </location>
</feature>
<dbReference type="Gene3D" id="2.40.70.10">
    <property type="entry name" value="Acid Proteases"/>
    <property type="match status" value="2"/>
</dbReference>
<dbReference type="FunFam" id="2.40.70.10:FF:000008">
    <property type="entry name" value="Cathepsin D"/>
    <property type="match status" value="1"/>
</dbReference>
<evidence type="ECO:0000256" key="2">
    <source>
        <dbReference type="ARBA" id="ARBA00022670"/>
    </source>
</evidence>
<keyword evidence="4 16" id="KW-0064">Aspartyl protease</keyword>
<evidence type="ECO:0000256" key="3">
    <source>
        <dbReference type="ARBA" id="ARBA00022729"/>
    </source>
</evidence>
<dbReference type="PRINTS" id="PR00792">
    <property type="entry name" value="PEPSIN"/>
</dbReference>
<evidence type="ECO:0000256" key="9">
    <source>
        <dbReference type="ARBA" id="ARBA00052485"/>
    </source>
</evidence>
<evidence type="ECO:0000256" key="8">
    <source>
        <dbReference type="ARBA" id="ARBA00023180"/>
    </source>
</evidence>
<evidence type="ECO:0000256" key="17">
    <source>
        <dbReference type="SAM" id="SignalP"/>
    </source>
</evidence>
<evidence type="ECO:0000256" key="16">
    <source>
        <dbReference type="RuleBase" id="RU000454"/>
    </source>
</evidence>
<evidence type="ECO:0000256" key="15">
    <source>
        <dbReference type="PIRSR" id="PIRSR601461-2"/>
    </source>
</evidence>
<evidence type="ECO:0000256" key="11">
    <source>
        <dbReference type="ARBA" id="ARBA00067072"/>
    </source>
</evidence>
<dbReference type="InterPro" id="IPR001969">
    <property type="entry name" value="Aspartic_peptidase_AS"/>
</dbReference>
<dbReference type="InterPro" id="IPR001461">
    <property type="entry name" value="Aspartic_peptidase_A1"/>
</dbReference>
<dbReference type="AlphaFoldDB" id="A0A068S4K5"/>
<keyword evidence="3 17" id="KW-0732">Signal</keyword>
<dbReference type="SUPFAM" id="SSF50630">
    <property type="entry name" value="Acid proteases"/>
    <property type="match status" value="1"/>
</dbReference>
<dbReference type="Pfam" id="PF00026">
    <property type="entry name" value="Asp"/>
    <property type="match status" value="1"/>
</dbReference>
<dbReference type="STRING" id="1263082.A0A068S4K5"/>
<sequence>MRLLLIFLLPAACLATNTIRLPIRRRSSSSISVPDRHLKRSVSPHQGAAQLYNDEGSEYLVRVGIGTPPQNFTVALDTGSSDLWIPSTDCPLQLCPLRRYDPAQSSTYEDTGEPFRITYGIGNANGSYARDTVHLGQLQVEKQQFGLAKLTDNIVAPGQDMEAIAANDMDNDHMSNGIFGLGYPGLTAAKKYDPFVFSLAKQGLLNEPVFSIHMGSLFDKGWAGDLLLGGIDTSKYRGNLVYAPVRPASSGEPLTYWMCHGQGIRLLEDGGNHANGSTATTALDFSFTQTTRGFIIDTGTTLTYMDKDMAEPLVEAVAGTNVVLDDASGTFIVPCRLAKRKSQNLRLELVLSNSETPVEDPPVRLHVPVADLFIPLDGDSLDTATQCMFGIAPWVKNEEDNDTATKLGNRGLVLVGDTVLRATYLVFDMGQNRIGFAQAIGSSSRVSGTSFTNTSTSSIANSDENAAGLHIYTHPSWKRDAFIAALITMLVMLTQ</sequence>
<proteinExistence type="inferred from homology"/>
<feature type="signal peptide" evidence="17">
    <location>
        <begin position="1"/>
        <end position="15"/>
    </location>
</feature>
<feature type="domain" description="Peptidase A1" evidence="18">
    <location>
        <begin position="59"/>
        <end position="437"/>
    </location>
</feature>
<evidence type="ECO:0000256" key="4">
    <source>
        <dbReference type="ARBA" id="ARBA00022750"/>
    </source>
</evidence>
<keyword evidence="20" id="KW-1185">Reference proteome</keyword>
<evidence type="ECO:0000256" key="13">
    <source>
        <dbReference type="ARBA" id="ARBA00075933"/>
    </source>
</evidence>
<dbReference type="Proteomes" id="UP000027586">
    <property type="component" value="Unassembled WGS sequence"/>
</dbReference>
<comment type="function">
    <text evidence="10">This enzyme, capable of clotting milk is frequently used for cheese production.</text>
</comment>
<evidence type="ECO:0000313" key="20">
    <source>
        <dbReference type="Proteomes" id="UP000027586"/>
    </source>
</evidence>
<keyword evidence="7 15" id="KW-1015">Disulfide bond</keyword>
<feature type="active site" evidence="14">
    <location>
        <position position="297"/>
    </location>
</feature>
<evidence type="ECO:0000256" key="10">
    <source>
        <dbReference type="ARBA" id="ARBA00059864"/>
    </source>
</evidence>
<feature type="active site" evidence="14">
    <location>
        <position position="77"/>
    </location>
</feature>
<dbReference type="EMBL" id="CBTN010000045">
    <property type="protein sequence ID" value="CDH57313.1"/>
    <property type="molecule type" value="Genomic_DNA"/>
</dbReference>
<dbReference type="InterPro" id="IPR034164">
    <property type="entry name" value="Pepsin-like_dom"/>
</dbReference>
<organism evidence="19 20">
    <name type="scientific">Lichtheimia corymbifera JMRC:FSU:9682</name>
    <dbReference type="NCBI Taxonomy" id="1263082"/>
    <lineage>
        <taxon>Eukaryota</taxon>
        <taxon>Fungi</taxon>
        <taxon>Fungi incertae sedis</taxon>
        <taxon>Mucoromycota</taxon>
        <taxon>Mucoromycotina</taxon>
        <taxon>Mucoromycetes</taxon>
        <taxon>Mucorales</taxon>
        <taxon>Lichtheimiaceae</taxon>
        <taxon>Lichtheimia</taxon>
    </lineage>
</organism>
<dbReference type="InterPro" id="IPR021109">
    <property type="entry name" value="Peptidase_aspartic_dom_sf"/>
</dbReference>
<evidence type="ECO:0000256" key="6">
    <source>
        <dbReference type="ARBA" id="ARBA00023145"/>
    </source>
</evidence>
<dbReference type="PROSITE" id="PS00141">
    <property type="entry name" value="ASP_PROTEASE"/>
    <property type="match status" value="1"/>
</dbReference>
<dbReference type="OrthoDB" id="771136at2759"/>
<dbReference type="GO" id="GO:0006508">
    <property type="term" value="P:proteolysis"/>
    <property type="evidence" value="ECO:0007669"/>
    <property type="project" value="UniProtKB-KW"/>
</dbReference>